<evidence type="ECO:0000313" key="1">
    <source>
        <dbReference type="EMBL" id="CAF5229958.1"/>
    </source>
</evidence>
<sequence>MQNSAEITIQKQAHTTAELTTNLILERTGLGSTLAKSTVPVSTITTTTAAGSTTVKSAHRDPVDRLEKHILDYIHHCTQHVKKVAETRVQLAKAQMAEFKALEDFEQIATPSQWN</sequence>
<gene>
    <name evidence="1" type="ORF">SMN809_LOCUS86878</name>
</gene>
<proteinExistence type="predicted"/>
<accession>A0A8S3KED9</accession>
<organism evidence="1 2">
    <name type="scientific">Rotaria magnacalcarata</name>
    <dbReference type="NCBI Taxonomy" id="392030"/>
    <lineage>
        <taxon>Eukaryota</taxon>
        <taxon>Metazoa</taxon>
        <taxon>Spiralia</taxon>
        <taxon>Gnathifera</taxon>
        <taxon>Rotifera</taxon>
        <taxon>Eurotatoria</taxon>
        <taxon>Bdelloidea</taxon>
        <taxon>Philodinida</taxon>
        <taxon>Philodinidae</taxon>
        <taxon>Rotaria</taxon>
    </lineage>
</organism>
<dbReference type="EMBL" id="CAJOBI010373572">
    <property type="protein sequence ID" value="CAF5229958.1"/>
    <property type="molecule type" value="Genomic_DNA"/>
</dbReference>
<reference evidence="1" key="1">
    <citation type="submission" date="2021-02" db="EMBL/GenBank/DDBJ databases">
        <authorList>
            <person name="Nowell W R."/>
        </authorList>
    </citation>
    <scope>NUCLEOTIDE SEQUENCE</scope>
</reference>
<protein>
    <submittedName>
        <fullName evidence="1">Uncharacterized protein</fullName>
    </submittedName>
</protein>
<dbReference type="Proteomes" id="UP000676336">
    <property type="component" value="Unassembled WGS sequence"/>
</dbReference>
<feature type="non-terminal residue" evidence="1">
    <location>
        <position position="115"/>
    </location>
</feature>
<dbReference type="AlphaFoldDB" id="A0A8S3KED9"/>
<evidence type="ECO:0000313" key="2">
    <source>
        <dbReference type="Proteomes" id="UP000676336"/>
    </source>
</evidence>
<comment type="caution">
    <text evidence="1">The sequence shown here is derived from an EMBL/GenBank/DDBJ whole genome shotgun (WGS) entry which is preliminary data.</text>
</comment>
<name>A0A8S3KED9_9BILA</name>